<protein>
    <submittedName>
        <fullName evidence="1">Uncharacterized protein</fullName>
    </submittedName>
</protein>
<proteinExistence type="predicted"/>
<reference evidence="1 2" key="1">
    <citation type="submission" date="2019-03" db="EMBL/GenBank/DDBJ databases">
        <title>Genomic Encyclopedia of Archaeal and Bacterial Type Strains, Phase II (KMG-II): from individual species to whole genera.</title>
        <authorList>
            <person name="Goeker M."/>
        </authorList>
    </citation>
    <scope>NUCLEOTIDE SEQUENCE [LARGE SCALE GENOMIC DNA]</scope>
    <source>
        <strain evidence="1 2">DSM 28213</strain>
    </source>
</reference>
<dbReference type="Pfam" id="PF19494">
    <property type="entry name" value="DUF6029"/>
    <property type="match status" value="1"/>
</dbReference>
<dbReference type="OrthoDB" id="5480631at2"/>
<evidence type="ECO:0000313" key="2">
    <source>
        <dbReference type="Proteomes" id="UP000295215"/>
    </source>
</evidence>
<comment type="caution">
    <text evidence="1">The sequence shown here is derived from an EMBL/GenBank/DDBJ whole genome shotgun (WGS) entry which is preliminary data.</text>
</comment>
<dbReference type="EMBL" id="SOAG01000044">
    <property type="protein sequence ID" value="TDS51083.1"/>
    <property type="molecule type" value="Genomic_DNA"/>
</dbReference>
<gene>
    <name evidence="1" type="ORF">C8P70_14411</name>
</gene>
<name>A0A4R7EM35_9FLAO</name>
<organism evidence="1 2">
    <name type="scientific">Myroides indicus</name>
    <dbReference type="NCBI Taxonomy" id="1323422"/>
    <lineage>
        <taxon>Bacteria</taxon>
        <taxon>Pseudomonadati</taxon>
        <taxon>Bacteroidota</taxon>
        <taxon>Flavobacteriia</taxon>
        <taxon>Flavobacteriales</taxon>
        <taxon>Flavobacteriaceae</taxon>
        <taxon>Myroides</taxon>
    </lineage>
</organism>
<accession>A0A4R7EM35</accession>
<dbReference type="RefSeq" id="WP_133713763.1">
    <property type="nucleotide sequence ID" value="NZ_SOAG01000044.1"/>
</dbReference>
<dbReference type="InterPro" id="IPR046070">
    <property type="entry name" value="DUF6029"/>
</dbReference>
<keyword evidence="2" id="KW-1185">Reference proteome</keyword>
<dbReference type="Proteomes" id="UP000295215">
    <property type="component" value="Unassembled WGS sequence"/>
</dbReference>
<dbReference type="AlphaFoldDB" id="A0A4R7EM35"/>
<sequence length="549" mass="62083">MKKIVVLGCLLCGYVGFSQVRVGFENNSQWYVDDQKVKIDEKEADERFRSNSYLKVDYDYKKWTFGVQVEGYEPKALLNYSPDLKKVDLGTIYVRYNDIENGLDVTAGHFYDQFGSGLLFRSWEDRQLGINNSIFGVDAKYNLGSWGKITALGGRQRIGMGFDLSKSLILGGDLEISLSDMIDTGEVDLTVGGSYLGRVLSDNDANKELDRFTNGYSFRADLLSGNYYLNVEYVLKNKDYLFEGNTILDEFKQKGGALLVNSGYSERGFAVNLNLRRMENMGFYSEREKYGNDYNAATLNYIPALTKQYDYSLQNIYVYQAQSSFDIYTGGKLGEIGGQFDLFYELPKGSVLGGKYGANIVLNGSYWAGLKNKMNSSETGVEAGFFDFGDKYYHDLGLEVRKKWSKKWSSIFMFLNQYYNVGKLEFKPGVVNVNIFSAESTYQFMDNKSVRLELQHLWADADKKNWMAGTVEFALNNNWSVFASDMYNYGNDDKEKRIHYYNAGVSFTKGTMRVSTSYGRQRGGLLCVGGVCRMVSEAAGLTIGITSSF</sequence>
<evidence type="ECO:0000313" key="1">
    <source>
        <dbReference type="EMBL" id="TDS51083.1"/>
    </source>
</evidence>